<accession>A0A1G7KW99</accession>
<protein>
    <submittedName>
        <fullName evidence="1">Uncharacterized protein</fullName>
    </submittedName>
</protein>
<proteinExistence type="predicted"/>
<reference evidence="2" key="1">
    <citation type="submission" date="2016-10" db="EMBL/GenBank/DDBJ databases">
        <authorList>
            <person name="Varghese N."/>
            <person name="Submissions S."/>
        </authorList>
    </citation>
    <scope>NUCLEOTIDE SEQUENCE [LARGE SCALE GENOMIC DNA]</scope>
    <source>
        <strain evidence="2">DSM 25329</strain>
    </source>
</reference>
<organism evidence="1 2">
    <name type="scientific">Dyadobacter soli</name>
    <dbReference type="NCBI Taxonomy" id="659014"/>
    <lineage>
        <taxon>Bacteria</taxon>
        <taxon>Pseudomonadati</taxon>
        <taxon>Bacteroidota</taxon>
        <taxon>Cytophagia</taxon>
        <taxon>Cytophagales</taxon>
        <taxon>Spirosomataceae</taxon>
        <taxon>Dyadobacter</taxon>
    </lineage>
</organism>
<dbReference type="Proteomes" id="UP000198748">
    <property type="component" value="Unassembled WGS sequence"/>
</dbReference>
<evidence type="ECO:0000313" key="1">
    <source>
        <dbReference type="EMBL" id="SDF41366.1"/>
    </source>
</evidence>
<dbReference type="RefSeq" id="WP_090153003.1">
    <property type="nucleotide sequence ID" value="NZ_FNAN01000010.1"/>
</dbReference>
<name>A0A1G7KW99_9BACT</name>
<keyword evidence="2" id="KW-1185">Reference proteome</keyword>
<dbReference type="OrthoDB" id="962249at2"/>
<evidence type="ECO:0000313" key="2">
    <source>
        <dbReference type="Proteomes" id="UP000198748"/>
    </source>
</evidence>
<dbReference type="EMBL" id="FNAN01000010">
    <property type="protein sequence ID" value="SDF41366.1"/>
    <property type="molecule type" value="Genomic_DNA"/>
</dbReference>
<sequence length="77" mass="8662">MQHTFHLKAGSMTPAFADLVRKMFGDGELTVVVEHVNADNISQQDQHRSLTALRERFKDAKVDPNIDISKLADEVNL</sequence>
<dbReference type="AlphaFoldDB" id="A0A1G7KW99"/>
<gene>
    <name evidence="1" type="ORF">SAMN04487996_110237</name>
</gene>